<dbReference type="EMBL" id="JABBPK010000001">
    <property type="protein sequence ID" value="NMO77617.1"/>
    <property type="molecule type" value="Genomic_DNA"/>
</dbReference>
<dbReference type="SUPFAM" id="SSF55729">
    <property type="entry name" value="Acyl-CoA N-acyltransferases (Nat)"/>
    <property type="match status" value="1"/>
</dbReference>
<gene>
    <name evidence="2" type="ORF">HHU08_11485</name>
</gene>
<feature type="domain" description="N-acetyltransferase" evidence="1">
    <location>
        <begin position="2"/>
        <end position="162"/>
    </location>
</feature>
<keyword evidence="3" id="KW-1185">Reference proteome</keyword>
<evidence type="ECO:0000259" key="1">
    <source>
        <dbReference type="PROSITE" id="PS51186"/>
    </source>
</evidence>
<dbReference type="PROSITE" id="PS51186">
    <property type="entry name" value="GNAT"/>
    <property type="match status" value="1"/>
</dbReference>
<comment type="caution">
    <text evidence="2">The sequence shown here is derived from an EMBL/GenBank/DDBJ whole genome shotgun (WGS) entry which is preliminary data.</text>
</comment>
<evidence type="ECO:0000313" key="3">
    <source>
        <dbReference type="Proteomes" id="UP000588491"/>
    </source>
</evidence>
<dbReference type="Pfam" id="PF00583">
    <property type="entry name" value="Acetyltransf_1"/>
    <property type="match status" value="1"/>
</dbReference>
<dbReference type="InterPro" id="IPR016181">
    <property type="entry name" value="Acyl_CoA_acyltransferase"/>
</dbReference>
<name>A0A7Y0K8K3_9BACI</name>
<dbReference type="RefSeq" id="WP_169188504.1">
    <property type="nucleotide sequence ID" value="NZ_JABBPK010000001.1"/>
</dbReference>
<dbReference type="Proteomes" id="UP000588491">
    <property type="component" value="Unassembled WGS sequence"/>
</dbReference>
<accession>A0A7Y0K8K3</accession>
<evidence type="ECO:0000313" key="2">
    <source>
        <dbReference type="EMBL" id="NMO77617.1"/>
    </source>
</evidence>
<dbReference type="GO" id="GO:0016747">
    <property type="term" value="F:acyltransferase activity, transferring groups other than amino-acyl groups"/>
    <property type="evidence" value="ECO:0007669"/>
    <property type="project" value="InterPro"/>
</dbReference>
<proteinExistence type="predicted"/>
<dbReference type="AlphaFoldDB" id="A0A7Y0K8K3"/>
<dbReference type="InterPro" id="IPR000182">
    <property type="entry name" value="GNAT_dom"/>
</dbReference>
<sequence length="195" mass="22276">MIEIKKAEPKHVEGIAKVCSNGYWATYSELRSKEYITRIISAFYNIERIHNEVMETSREWGGYFVATENKEVIGAIGGGMINDTAGEVFVLYLNPNRRNEGIGTMLLDGLTKQQKEEFGANEQWVSVAKGNQKGIPFYEAKGFILKNEQDGYGNVEEEKYTSLRYCRVICKKHLVKRLVKREIRKAGQNSLIKQV</sequence>
<dbReference type="Gene3D" id="3.40.630.30">
    <property type="match status" value="1"/>
</dbReference>
<organism evidence="2 3">
    <name type="scientific">Niallia alba</name>
    <dbReference type="NCBI Taxonomy" id="2729105"/>
    <lineage>
        <taxon>Bacteria</taxon>
        <taxon>Bacillati</taxon>
        <taxon>Bacillota</taxon>
        <taxon>Bacilli</taxon>
        <taxon>Bacillales</taxon>
        <taxon>Bacillaceae</taxon>
        <taxon>Niallia</taxon>
    </lineage>
</organism>
<keyword evidence="2" id="KW-0808">Transferase</keyword>
<dbReference type="CDD" id="cd04301">
    <property type="entry name" value="NAT_SF"/>
    <property type="match status" value="1"/>
</dbReference>
<protein>
    <submittedName>
        <fullName evidence="2">GNAT family N-acetyltransferase</fullName>
    </submittedName>
</protein>
<reference evidence="2 3" key="1">
    <citation type="submission" date="2020-04" db="EMBL/GenBank/DDBJ databases">
        <title>Bacillus sp. UniB3 isolated from commercial digestive syrup.</title>
        <authorList>
            <person name="Thorat V."/>
            <person name="Kirdat K."/>
            <person name="Tiwarekar B."/>
            <person name="Yadav A."/>
        </authorList>
    </citation>
    <scope>NUCLEOTIDE SEQUENCE [LARGE SCALE GENOMIC DNA]</scope>
    <source>
        <strain evidence="2 3">UniB3</strain>
    </source>
</reference>